<feature type="region of interest" description="Disordered" evidence="2">
    <location>
        <begin position="121"/>
        <end position="235"/>
    </location>
</feature>
<dbReference type="Pfam" id="PF10342">
    <property type="entry name" value="Kre9_KNH"/>
    <property type="match status" value="1"/>
</dbReference>
<keyword evidence="1 4" id="KW-0732">Signal</keyword>
<evidence type="ECO:0000313" key="6">
    <source>
        <dbReference type="EMBL" id="SZF00251.1"/>
    </source>
</evidence>
<feature type="domain" description="Yeast cell wall synthesis Kre9/Knh1-like N-terminal" evidence="5">
    <location>
        <begin position="30"/>
        <end position="123"/>
    </location>
</feature>
<evidence type="ECO:0000256" key="1">
    <source>
        <dbReference type="ARBA" id="ARBA00022729"/>
    </source>
</evidence>
<reference evidence="6 7" key="1">
    <citation type="submission" date="2017-11" db="EMBL/GenBank/DDBJ databases">
        <authorList>
            <person name="Kracher B."/>
        </authorList>
    </citation>
    <scope>NUCLEOTIDE SEQUENCE [LARGE SCALE GENOMIC DNA]</scope>
    <source>
        <strain evidence="6 7">RACE1</strain>
    </source>
</reference>
<dbReference type="InterPro" id="IPR052982">
    <property type="entry name" value="SRP1/TIP1-like"/>
</dbReference>
<evidence type="ECO:0000256" key="3">
    <source>
        <dbReference type="SAM" id="Phobius"/>
    </source>
</evidence>
<feature type="compositionally biased region" description="Basic and acidic residues" evidence="2">
    <location>
        <begin position="184"/>
        <end position="216"/>
    </location>
</feature>
<gene>
    <name evidence="6" type="ORF">BLGHR1_10983</name>
</gene>
<evidence type="ECO:0000256" key="4">
    <source>
        <dbReference type="SAM" id="SignalP"/>
    </source>
</evidence>
<evidence type="ECO:0000259" key="5">
    <source>
        <dbReference type="Pfam" id="PF10342"/>
    </source>
</evidence>
<organism evidence="6 7">
    <name type="scientific">Blumeria hordei</name>
    <name type="common">Barley powdery mildew</name>
    <name type="synonym">Blumeria graminis f. sp. hordei</name>
    <dbReference type="NCBI Taxonomy" id="2867405"/>
    <lineage>
        <taxon>Eukaryota</taxon>
        <taxon>Fungi</taxon>
        <taxon>Dikarya</taxon>
        <taxon>Ascomycota</taxon>
        <taxon>Pezizomycotina</taxon>
        <taxon>Leotiomycetes</taxon>
        <taxon>Erysiphales</taxon>
        <taxon>Erysiphaceae</taxon>
        <taxon>Blumeria</taxon>
    </lineage>
</organism>
<dbReference type="InterPro" id="IPR018466">
    <property type="entry name" value="Kre9/Knh1-like_N"/>
</dbReference>
<feature type="chain" id="PRO_5017012489" description="Yeast cell wall synthesis Kre9/Knh1-like N-terminal domain-containing protein" evidence="4">
    <location>
        <begin position="21"/>
        <end position="388"/>
    </location>
</feature>
<feature type="signal peptide" evidence="4">
    <location>
        <begin position="1"/>
        <end position="20"/>
    </location>
</feature>
<protein>
    <recommendedName>
        <fullName evidence="5">Yeast cell wall synthesis Kre9/Knh1-like N-terminal domain-containing protein</fullName>
    </recommendedName>
</protein>
<sequence length="388" mass="41911">MRYYTTLGAAALAFVTTVTAQVPGFNAITSPTKDQQIVAGENFDVTWQHGGAPDDATVSIKLLQGKTPSTLDIGQMVASNIPSKSQKFTWKVPQDLGQHETYGFSMVLDGNEQIFQYSNPFHITKGHGDKGKGNDGAEDVDGSKEIDNQDQQPSEVANDEDDDDDDDDDDSDDDDSDDDEDLDAENKPELQNDKVQGEVKADNKDNVQSEPIKKPVENIQAEQIIKPAEIDDNEIDGKFDEQAEKLEEQVEVKVEDESKKEDTSVEKLDGPNEDEDDDDDDDDDDDEDDEDDEDSASAPIVNLPGTKTSSKTPLNGYQFLNNTAGNPYVIKPSASAPPAAIITSTGVVAQPGSKTSAPKPYVEGGASGIVISGTTLFTCFALAFAMVF</sequence>
<proteinExistence type="predicted"/>
<evidence type="ECO:0000313" key="7">
    <source>
        <dbReference type="Proteomes" id="UP000275772"/>
    </source>
</evidence>
<feature type="transmembrane region" description="Helical" evidence="3">
    <location>
        <begin position="365"/>
        <end position="387"/>
    </location>
</feature>
<dbReference type="PANTHER" id="PTHR40633">
    <property type="entry name" value="MATRIX PROTEIN, PUTATIVE (AFU_ORTHOLOGUE AFUA_8G05410)-RELATED"/>
    <property type="match status" value="1"/>
</dbReference>
<feature type="region of interest" description="Disordered" evidence="2">
    <location>
        <begin position="249"/>
        <end position="309"/>
    </location>
</feature>
<keyword evidence="3" id="KW-0812">Transmembrane</keyword>
<evidence type="ECO:0000256" key="2">
    <source>
        <dbReference type="SAM" id="MobiDB-lite"/>
    </source>
</evidence>
<keyword evidence="3" id="KW-0472">Membrane</keyword>
<feature type="compositionally biased region" description="Acidic residues" evidence="2">
    <location>
        <begin position="157"/>
        <end position="183"/>
    </location>
</feature>
<dbReference type="VEuPathDB" id="FungiDB:BLGHR1_10983"/>
<dbReference type="EMBL" id="UNSH01000008">
    <property type="protein sequence ID" value="SZF00251.1"/>
    <property type="molecule type" value="Genomic_DNA"/>
</dbReference>
<name>A0A383UIX1_BLUHO</name>
<keyword evidence="3" id="KW-1133">Transmembrane helix</keyword>
<feature type="compositionally biased region" description="Acidic residues" evidence="2">
    <location>
        <begin position="271"/>
        <end position="295"/>
    </location>
</feature>
<dbReference type="PANTHER" id="PTHR40633:SF1">
    <property type="entry name" value="GPI ANCHORED SERINE-THREONINE RICH PROTEIN (AFU_ORTHOLOGUE AFUA_1G03630)"/>
    <property type="match status" value="1"/>
</dbReference>
<accession>A0A383UIX1</accession>
<dbReference type="Proteomes" id="UP000275772">
    <property type="component" value="Unassembled WGS sequence"/>
</dbReference>
<feature type="compositionally biased region" description="Basic and acidic residues" evidence="2">
    <location>
        <begin position="249"/>
        <end position="270"/>
    </location>
</feature>
<feature type="compositionally biased region" description="Basic and acidic residues" evidence="2">
    <location>
        <begin position="126"/>
        <end position="147"/>
    </location>
</feature>
<dbReference type="AlphaFoldDB" id="A0A383UIX1"/>